<gene>
    <name evidence="1" type="ordered locus">JJD26997_0103</name>
</gene>
<sequence>MCEIKSFNYNLFDFKREFNKLYHSNKVPPIYLFLSKKVSTTC</sequence>
<protein>
    <submittedName>
        <fullName evidence="1">Uncharacterized protein</fullName>
    </submittedName>
</protein>
<accession>A7H1H1</accession>
<dbReference type="HOGENOM" id="CLU_3248643_0_0_7"/>
<organism evidence="1 2">
    <name type="scientific">Campylobacter jejuni subsp. doylei (strain ATCC BAA-1458 / RM4099 / 269.97)</name>
    <dbReference type="NCBI Taxonomy" id="360109"/>
    <lineage>
        <taxon>Bacteria</taxon>
        <taxon>Pseudomonadati</taxon>
        <taxon>Campylobacterota</taxon>
        <taxon>Epsilonproteobacteria</taxon>
        <taxon>Campylobacterales</taxon>
        <taxon>Campylobacteraceae</taxon>
        <taxon>Campylobacter</taxon>
    </lineage>
</organism>
<name>A7H1H1_CAMJD</name>
<proteinExistence type="predicted"/>
<dbReference type="KEGG" id="cjd:JJD26997_0103"/>
<reference evidence="2" key="1">
    <citation type="submission" date="2007-07" db="EMBL/GenBank/DDBJ databases">
        <title>Complete genome sequence of Campylobacter jejuni subsp doylei 269.97 isolated from human blood.</title>
        <authorList>
            <person name="Fouts D.E."/>
            <person name="Mongodin E.F."/>
            <person name="Puiu D."/>
            <person name="Sebastian Y."/>
            <person name="Miller W.G."/>
            <person name="Mandrell R.E."/>
            <person name="Lastovica A.J."/>
            <person name="Nelson K.E."/>
        </authorList>
    </citation>
    <scope>NUCLEOTIDE SEQUENCE [LARGE SCALE GENOMIC DNA]</scope>
    <source>
        <strain evidence="2">ATCC BAA-1458 / RM4099 / 269.97</strain>
    </source>
</reference>
<evidence type="ECO:0000313" key="1">
    <source>
        <dbReference type="EMBL" id="ABS43331.1"/>
    </source>
</evidence>
<dbReference type="AlphaFoldDB" id="A7H1H1"/>
<dbReference type="Proteomes" id="UP000002302">
    <property type="component" value="Chromosome"/>
</dbReference>
<dbReference type="EMBL" id="CP000768">
    <property type="protein sequence ID" value="ABS43331.1"/>
    <property type="molecule type" value="Genomic_DNA"/>
</dbReference>
<evidence type="ECO:0000313" key="2">
    <source>
        <dbReference type="Proteomes" id="UP000002302"/>
    </source>
</evidence>